<evidence type="ECO:0000313" key="4">
    <source>
        <dbReference type="Proteomes" id="UP000191901"/>
    </source>
</evidence>
<name>A0A1Z3HR99_9CYAN</name>
<protein>
    <submittedName>
        <fullName evidence="3">Response regulator</fullName>
    </submittedName>
</protein>
<keyword evidence="4" id="KW-1185">Reference proteome</keyword>
<dbReference type="STRING" id="1641165.XM38_06760"/>
<evidence type="ECO:0000256" key="1">
    <source>
        <dbReference type="PROSITE-ProRule" id="PRU00169"/>
    </source>
</evidence>
<dbReference type="GO" id="GO:0000160">
    <property type="term" value="P:phosphorelay signal transduction system"/>
    <property type="evidence" value="ECO:0007669"/>
    <property type="project" value="InterPro"/>
</dbReference>
<dbReference type="SMART" id="SM00448">
    <property type="entry name" value="REC"/>
    <property type="match status" value="1"/>
</dbReference>
<dbReference type="KEGG" id="hhg:XM38_038040"/>
<dbReference type="PROSITE" id="PS50110">
    <property type="entry name" value="RESPONSE_REGULATORY"/>
    <property type="match status" value="1"/>
</dbReference>
<feature type="modified residue" description="4-aspartylphosphate" evidence="1">
    <location>
        <position position="66"/>
    </location>
</feature>
<dbReference type="Proteomes" id="UP000191901">
    <property type="component" value="Chromosome"/>
</dbReference>
<dbReference type="PANTHER" id="PTHR44520:SF2">
    <property type="entry name" value="RESPONSE REGULATOR RCP1"/>
    <property type="match status" value="1"/>
</dbReference>
<evidence type="ECO:0000259" key="2">
    <source>
        <dbReference type="PROSITE" id="PS50110"/>
    </source>
</evidence>
<reference evidence="3 4" key="1">
    <citation type="journal article" date="2016" name="Biochim. Biophys. Acta">
        <title>Characterization of red-shifted phycobilisomes isolated from the chlorophyll f-containing cyanobacterium Halomicronema hongdechloris.</title>
        <authorList>
            <person name="Li Y."/>
            <person name="Lin Y."/>
            <person name="Garvey C.J."/>
            <person name="Birch D."/>
            <person name="Corkery R.W."/>
            <person name="Loughlin P.C."/>
            <person name="Scheer H."/>
            <person name="Willows R.D."/>
            <person name="Chen M."/>
        </authorList>
    </citation>
    <scope>NUCLEOTIDE SEQUENCE [LARGE SCALE GENOMIC DNA]</scope>
    <source>
        <strain evidence="3 4">C2206</strain>
    </source>
</reference>
<feature type="domain" description="Response regulatory" evidence="2">
    <location>
        <begin position="8"/>
        <end position="133"/>
    </location>
</feature>
<dbReference type="InterPro" id="IPR001789">
    <property type="entry name" value="Sig_transdc_resp-reg_receiver"/>
</dbReference>
<sequence>MFLGKPIKVLLIEDDPGDVYLTQEALDTSRLAIDLQVVEDGNLALDYVYQRGDYTDAERPDLILLDLSLPGCNGEEVLAKIKQDQDLKRIPVVVLTASKLDEDILQSYRLGANCYIPKPVGLDQFLEIIHSLEDFWLTVVKLPKSSG</sequence>
<gene>
    <name evidence="3" type="primary">rcpA_1</name>
    <name evidence="3" type="ORF">XM38_038040</name>
</gene>
<dbReference type="SUPFAM" id="SSF52172">
    <property type="entry name" value="CheY-like"/>
    <property type="match status" value="1"/>
</dbReference>
<dbReference type="AlphaFoldDB" id="A0A1Z3HR99"/>
<dbReference type="Gene3D" id="3.40.50.2300">
    <property type="match status" value="1"/>
</dbReference>
<dbReference type="EMBL" id="CP021983">
    <property type="protein sequence ID" value="ASC72844.1"/>
    <property type="molecule type" value="Genomic_DNA"/>
</dbReference>
<dbReference type="OrthoDB" id="9793918at2"/>
<keyword evidence="1" id="KW-0597">Phosphoprotein</keyword>
<dbReference type="Pfam" id="PF00072">
    <property type="entry name" value="Response_reg"/>
    <property type="match status" value="1"/>
</dbReference>
<dbReference type="InterPro" id="IPR052893">
    <property type="entry name" value="TCS_response_regulator"/>
</dbReference>
<evidence type="ECO:0000313" key="3">
    <source>
        <dbReference type="EMBL" id="ASC72844.1"/>
    </source>
</evidence>
<dbReference type="PANTHER" id="PTHR44520">
    <property type="entry name" value="RESPONSE REGULATOR RCP1-RELATED"/>
    <property type="match status" value="1"/>
</dbReference>
<dbReference type="InterPro" id="IPR011006">
    <property type="entry name" value="CheY-like_superfamily"/>
</dbReference>
<proteinExistence type="predicted"/>
<organism evidence="3 4">
    <name type="scientific">Halomicronema hongdechloris C2206</name>
    <dbReference type="NCBI Taxonomy" id="1641165"/>
    <lineage>
        <taxon>Bacteria</taxon>
        <taxon>Bacillati</taxon>
        <taxon>Cyanobacteriota</taxon>
        <taxon>Cyanophyceae</taxon>
        <taxon>Nodosilineales</taxon>
        <taxon>Nodosilineaceae</taxon>
        <taxon>Halomicronema</taxon>
    </lineage>
</organism>
<accession>A0A1Z3HR99</accession>
<dbReference type="CDD" id="cd17557">
    <property type="entry name" value="REC_Rcp-like"/>
    <property type="match status" value="1"/>
</dbReference>